<organism evidence="4 5">
    <name type="scientific">Halovenus aranensis</name>
    <dbReference type="NCBI Taxonomy" id="890420"/>
    <lineage>
        <taxon>Archaea</taxon>
        <taxon>Methanobacteriati</taxon>
        <taxon>Methanobacteriota</taxon>
        <taxon>Stenosarchaea group</taxon>
        <taxon>Halobacteria</taxon>
        <taxon>Halobacteriales</taxon>
        <taxon>Haloarculaceae</taxon>
        <taxon>Halovenus</taxon>
    </lineage>
</organism>
<keyword evidence="5" id="KW-1185">Reference proteome</keyword>
<dbReference type="InterPro" id="IPR029058">
    <property type="entry name" value="AB_hydrolase_fold"/>
</dbReference>
<dbReference type="RefSeq" id="WP_092702504.1">
    <property type="nucleotide sequence ID" value="NZ_FNFC01000008.1"/>
</dbReference>
<dbReference type="Proteomes" id="UP000198856">
    <property type="component" value="Unassembled WGS sequence"/>
</dbReference>
<sequence length="267" mass="29823">MDIPDQWATDTVTTNGIDLRYYRSGNGRPVVMAHGMYDSGRRWIPLAEDLADDYDVITYDARGHGRSDAPAEGYDIDNRVADVLGLIECLDLTDPVLLGHSMGGATVAWAGAERPDLPGGIVLEDPARFREAPEVSIERAEEMTRQRLSQARERPVEERVDEQVDDHDIDPAHARRLVAATDECSTHIARIAQEHRPVVDAFDEVSCPTLVLRRDVDVSERVADHRAVEQLADGRLVHVPGTGHYVFRDAYDAAYAELQTFLQRLEN</sequence>
<dbReference type="AlphaFoldDB" id="A0A1G8WAQ5"/>
<evidence type="ECO:0000256" key="1">
    <source>
        <dbReference type="ARBA" id="ARBA00022801"/>
    </source>
</evidence>
<dbReference type="SUPFAM" id="SSF53474">
    <property type="entry name" value="alpha/beta-Hydrolases"/>
    <property type="match status" value="1"/>
</dbReference>
<dbReference type="Pfam" id="PF12697">
    <property type="entry name" value="Abhydrolase_6"/>
    <property type="match status" value="1"/>
</dbReference>
<evidence type="ECO:0000313" key="5">
    <source>
        <dbReference type="Proteomes" id="UP000198856"/>
    </source>
</evidence>
<proteinExistence type="predicted"/>
<dbReference type="GO" id="GO:0016787">
    <property type="term" value="F:hydrolase activity"/>
    <property type="evidence" value="ECO:0007669"/>
    <property type="project" value="UniProtKB-KW"/>
</dbReference>
<gene>
    <name evidence="4" type="ORF">SAMN05216226_108170</name>
</gene>
<accession>A0A1G8WAQ5</accession>
<feature type="domain" description="AB hydrolase-1" evidence="3">
    <location>
        <begin position="30"/>
        <end position="257"/>
    </location>
</feature>
<dbReference type="InterPro" id="IPR050266">
    <property type="entry name" value="AB_hydrolase_sf"/>
</dbReference>
<dbReference type="EMBL" id="FNFC01000008">
    <property type="protein sequence ID" value="SDJ75349.1"/>
    <property type="molecule type" value="Genomic_DNA"/>
</dbReference>
<evidence type="ECO:0000259" key="3">
    <source>
        <dbReference type="Pfam" id="PF12697"/>
    </source>
</evidence>
<feature type="compositionally biased region" description="Basic and acidic residues" evidence="2">
    <location>
        <begin position="145"/>
        <end position="162"/>
    </location>
</feature>
<dbReference type="InterPro" id="IPR000073">
    <property type="entry name" value="AB_hydrolase_1"/>
</dbReference>
<dbReference type="Gene3D" id="3.40.50.1820">
    <property type="entry name" value="alpha/beta hydrolase"/>
    <property type="match status" value="1"/>
</dbReference>
<dbReference type="PANTHER" id="PTHR43798:SF31">
    <property type="entry name" value="AB HYDROLASE SUPERFAMILY PROTEIN YCLE"/>
    <property type="match status" value="1"/>
</dbReference>
<name>A0A1G8WAQ5_9EURY</name>
<dbReference type="STRING" id="890420.SAMN05216226_108170"/>
<reference evidence="4 5" key="1">
    <citation type="submission" date="2016-10" db="EMBL/GenBank/DDBJ databases">
        <authorList>
            <person name="de Groot N.N."/>
        </authorList>
    </citation>
    <scope>NUCLEOTIDE SEQUENCE [LARGE SCALE GENOMIC DNA]</scope>
    <source>
        <strain evidence="4 5">IBRC-M10015</strain>
    </source>
</reference>
<keyword evidence="1" id="KW-0378">Hydrolase</keyword>
<feature type="region of interest" description="Disordered" evidence="2">
    <location>
        <begin position="145"/>
        <end position="164"/>
    </location>
</feature>
<protein>
    <submittedName>
        <fullName evidence="4">Pimeloyl-ACP methyl ester carboxylesterase</fullName>
    </submittedName>
</protein>
<dbReference type="PANTHER" id="PTHR43798">
    <property type="entry name" value="MONOACYLGLYCEROL LIPASE"/>
    <property type="match status" value="1"/>
</dbReference>
<evidence type="ECO:0000313" key="4">
    <source>
        <dbReference type="EMBL" id="SDJ75349.1"/>
    </source>
</evidence>
<evidence type="ECO:0000256" key="2">
    <source>
        <dbReference type="SAM" id="MobiDB-lite"/>
    </source>
</evidence>
<dbReference type="GO" id="GO:0016020">
    <property type="term" value="C:membrane"/>
    <property type="evidence" value="ECO:0007669"/>
    <property type="project" value="TreeGrafter"/>
</dbReference>
<dbReference type="OrthoDB" id="7531at2157"/>